<dbReference type="KEGG" id="gog:C1280_01880"/>
<dbReference type="OrthoDB" id="8456478at2"/>
<proteinExistence type="predicted"/>
<evidence type="ECO:0000313" key="2">
    <source>
        <dbReference type="Proteomes" id="UP000245802"/>
    </source>
</evidence>
<dbReference type="RefSeq" id="WP_010047114.1">
    <property type="nucleotide sequence ID" value="NZ_CP025958.1"/>
</dbReference>
<protein>
    <submittedName>
        <fullName evidence="1">Uncharacterized protein</fullName>
    </submittedName>
</protein>
<organism evidence="1 2">
    <name type="scientific">Gemmata obscuriglobus</name>
    <dbReference type="NCBI Taxonomy" id="114"/>
    <lineage>
        <taxon>Bacteria</taxon>
        <taxon>Pseudomonadati</taxon>
        <taxon>Planctomycetota</taxon>
        <taxon>Planctomycetia</taxon>
        <taxon>Gemmatales</taxon>
        <taxon>Gemmataceae</taxon>
        <taxon>Gemmata</taxon>
    </lineage>
</organism>
<dbReference type="AlphaFoldDB" id="A0A2Z3GUZ2"/>
<keyword evidence="2" id="KW-1185">Reference proteome</keyword>
<evidence type="ECO:0000313" key="1">
    <source>
        <dbReference type="EMBL" id="AWM35882.1"/>
    </source>
</evidence>
<gene>
    <name evidence="1" type="ORF">C1280_01880</name>
</gene>
<dbReference type="Proteomes" id="UP000245802">
    <property type="component" value="Chromosome"/>
</dbReference>
<accession>A0A2Z3GUZ2</accession>
<name>A0A2Z3GUZ2_9BACT</name>
<dbReference type="EMBL" id="CP025958">
    <property type="protein sequence ID" value="AWM35882.1"/>
    <property type="molecule type" value="Genomic_DNA"/>
</dbReference>
<sequence>MPNLKAILLAVLKRAACLFVRSRLDGAVPSPSTFTPPPVITPTVGRVVWFFPAGRLPSDQPLPALVAHVWSDTVVNLAVFDASGNPVPNPPTSVPLLSAGSVPPGGGAYCTWMPYQQGQAAKTEALAKQLAARS</sequence>
<reference evidence="1 2" key="1">
    <citation type="submission" date="2018-01" db="EMBL/GenBank/DDBJ databases">
        <title>G. obscuriglobus.</title>
        <authorList>
            <person name="Franke J."/>
            <person name="Blomberg W."/>
            <person name="Selmecki A."/>
        </authorList>
    </citation>
    <scope>NUCLEOTIDE SEQUENCE [LARGE SCALE GENOMIC DNA]</scope>
    <source>
        <strain evidence="1 2">DSM 5831</strain>
    </source>
</reference>